<evidence type="ECO:0000256" key="1">
    <source>
        <dbReference type="SAM" id="MobiDB-lite"/>
    </source>
</evidence>
<evidence type="ECO:0000259" key="2">
    <source>
        <dbReference type="Pfam" id="PF00483"/>
    </source>
</evidence>
<dbReference type="OrthoDB" id="1733332at2759"/>
<dbReference type="SUPFAM" id="SSF53448">
    <property type="entry name" value="Nucleotide-diphospho-sugar transferases"/>
    <property type="match status" value="1"/>
</dbReference>
<reference evidence="4" key="3">
    <citation type="submission" date="2021-05" db="UniProtKB">
        <authorList>
            <consortium name="EnsemblPlants"/>
        </authorList>
    </citation>
    <scope>IDENTIFICATION</scope>
    <source>
        <strain evidence="4">cv. B73</strain>
    </source>
</reference>
<dbReference type="PANTHER" id="PTHR22572">
    <property type="entry name" value="SUGAR-1-PHOSPHATE GUANYL TRANSFERASE"/>
    <property type="match status" value="1"/>
</dbReference>
<dbReference type="InterPro" id="IPR005835">
    <property type="entry name" value="NTP_transferase_dom"/>
</dbReference>
<accession>A0A1D6JXQ8</accession>
<reference evidence="4" key="2">
    <citation type="submission" date="2019-07" db="EMBL/GenBank/DDBJ databases">
        <authorList>
            <person name="Seetharam A."/>
            <person name="Woodhouse M."/>
            <person name="Cannon E."/>
        </authorList>
    </citation>
    <scope>NUCLEOTIDE SEQUENCE [LARGE SCALE GENOMIC DNA]</scope>
    <source>
        <strain evidence="4">cv. B73</strain>
    </source>
</reference>
<dbReference type="Gene3D" id="3.90.550.10">
    <property type="entry name" value="Spore Coat Polysaccharide Biosynthesis Protein SpsA, Chain A"/>
    <property type="match status" value="1"/>
</dbReference>
<dbReference type="EnsemblPlants" id="Zm00001eb012020_T004">
    <property type="protein sequence ID" value="Zm00001eb012020_P004"/>
    <property type="gene ID" value="Zm00001eb012020"/>
</dbReference>
<dbReference type="InterPro" id="IPR029044">
    <property type="entry name" value="Nucleotide-diphossugar_trans"/>
</dbReference>
<name>A0A1D6JXQ8_MAIZE</name>
<gene>
    <name evidence="4" type="primary">LOC100274383</name>
    <name evidence="3" type="ORF">ZEAMMB73_Zm00001d028572</name>
</gene>
<dbReference type="GO" id="GO:0016779">
    <property type="term" value="F:nucleotidyltransferase activity"/>
    <property type="evidence" value="ECO:0007669"/>
    <property type="project" value="UniProtKB-KW"/>
</dbReference>
<dbReference type="Proteomes" id="UP000007305">
    <property type="component" value="Chromosome 1"/>
</dbReference>
<dbReference type="AlphaFoldDB" id="A0A1D6JXQ8"/>
<proteinExistence type="evidence at protein level"/>
<feature type="region of interest" description="Disordered" evidence="1">
    <location>
        <begin position="82"/>
        <end position="201"/>
    </location>
</feature>
<feature type="domain" description="Nucleotidyl transferase" evidence="2">
    <location>
        <begin position="2"/>
        <end position="81"/>
    </location>
</feature>
<evidence type="ECO:0007829" key="6">
    <source>
        <dbReference type="PeptideAtlas" id="A0A1D6JXQ8"/>
    </source>
</evidence>
<feature type="compositionally biased region" description="Basic residues" evidence="1">
    <location>
        <begin position="97"/>
        <end position="117"/>
    </location>
</feature>
<protein>
    <submittedName>
        <fullName evidence="3">Mannose-1-phosphate guanylyltransferase 1</fullName>
    </submittedName>
</protein>
<feature type="compositionally biased region" description="Low complexity" evidence="1">
    <location>
        <begin position="82"/>
        <end position="92"/>
    </location>
</feature>
<feature type="compositionally biased region" description="Basic and acidic residues" evidence="1">
    <location>
        <begin position="192"/>
        <end position="201"/>
    </location>
</feature>
<keyword evidence="3" id="KW-0808">Transferase</keyword>
<dbReference type="EMBL" id="CM007647">
    <property type="protein sequence ID" value="ONL96455.1"/>
    <property type="molecule type" value="Genomic_DNA"/>
</dbReference>
<feature type="compositionally biased region" description="Basic residues" evidence="1">
    <location>
        <begin position="126"/>
        <end position="155"/>
    </location>
</feature>
<dbReference type="Pfam" id="PF00483">
    <property type="entry name" value="NTP_transferase"/>
    <property type="match status" value="1"/>
</dbReference>
<dbReference type="Gramene" id="Zm00001eb012020_T004">
    <property type="protein sequence ID" value="Zm00001eb012020_P004"/>
    <property type="gene ID" value="Zm00001eb012020"/>
</dbReference>
<keyword evidence="6" id="KW-1267">Proteomics identification</keyword>
<dbReference type="ExpressionAtlas" id="A0A1D6JXQ8">
    <property type="expression patterns" value="baseline and differential"/>
</dbReference>
<keyword evidence="5" id="KW-1185">Reference proteome</keyword>
<keyword evidence="3" id="KW-0548">Nucleotidyltransferase</keyword>
<sequence length="201" mass="23189">MKALILVGGFGTRLRPLTLSVPKPLVDFGNKPMILHQIEALKEVGVTEVVLAINYQPEVMLNFLKDFESKLGIKITCARQARVGRARPGQRAGARDRGHRGRLPHRARRRGRARLRGGGRGAPVPLHRHARRARQAARLRLQQHHRLALHRRQVGARREHDHPRRGRPRLRRDLQQRRRRAPAQGDQIQHPQARDRHVIRE</sequence>
<evidence type="ECO:0000313" key="4">
    <source>
        <dbReference type="EnsemblPlants" id="Zm00001eb012020_P004"/>
    </source>
</evidence>
<evidence type="ECO:0000313" key="3">
    <source>
        <dbReference type="EMBL" id="ONL96455.1"/>
    </source>
</evidence>
<dbReference type="InterPro" id="IPR050486">
    <property type="entry name" value="Mannose-1P_guanyltransferase"/>
</dbReference>
<reference evidence="3 5" key="1">
    <citation type="submission" date="2015-12" db="EMBL/GenBank/DDBJ databases">
        <title>Update maize B73 reference genome by single molecule sequencing technologies.</title>
        <authorList>
            <consortium name="Maize Genome Sequencing Project"/>
            <person name="Ware D."/>
        </authorList>
    </citation>
    <scope>NUCLEOTIDE SEQUENCE [LARGE SCALE GENOMIC DNA]</scope>
    <source>
        <strain evidence="5">cv. B73</strain>
        <tissue evidence="3">Seedling</tissue>
    </source>
</reference>
<organism evidence="3">
    <name type="scientific">Zea mays</name>
    <name type="common">Maize</name>
    <dbReference type="NCBI Taxonomy" id="4577"/>
    <lineage>
        <taxon>Eukaryota</taxon>
        <taxon>Viridiplantae</taxon>
        <taxon>Streptophyta</taxon>
        <taxon>Embryophyta</taxon>
        <taxon>Tracheophyta</taxon>
        <taxon>Spermatophyta</taxon>
        <taxon>Magnoliopsida</taxon>
        <taxon>Liliopsida</taxon>
        <taxon>Poales</taxon>
        <taxon>Poaceae</taxon>
        <taxon>PACMAD clade</taxon>
        <taxon>Panicoideae</taxon>
        <taxon>Andropogonodae</taxon>
        <taxon>Andropogoneae</taxon>
        <taxon>Tripsacinae</taxon>
        <taxon>Zea</taxon>
    </lineage>
</organism>
<evidence type="ECO:0000313" key="5">
    <source>
        <dbReference type="Proteomes" id="UP000007305"/>
    </source>
</evidence>